<keyword evidence="4" id="KW-1185">Reference proteome</keyword>
<sequence>MSIPATPRSAKGGALPCPCGGPGAYADCCGRYLDAGASPEWAEALMRSRYVAYVLGRTDYLLATWHPATRPAAPDLALDLDQESVRWLGLKIARVEAGGPQDGEGIVAFVARYKVGGRAHRLQETSRFVRQDGRWLYLTAVADD</sequence>
<evidence type="ECO:0000313" key="3">
    <source>
        <dbReference type="EMBL" id="KAA6183174.1"/>
    </source>
</evidence>
<name>A0A5M8FFK8_9GAMM</name>
<dbReference type="InterPro" id="IPR032710">
    <property type="entry name" value="NTF2-like_dom_sf"/>
</dbReference>
<comment type="caution">
    <text evidence="3">The sequence shown here is derived from an EMBL/GenBank/DDBJ whole genome shotgun (WGS) entry which is preliminary data.</text>
</comment>
<reference evidence="3 4" key="1">
    <citation type="submission" date="2019-09" db="EMBL/GenBank/DDBJ databases">
        <title>Whole-genome sequence of the purple sulfur bacterium Thiohalocapsa marina DSM 19078.</title>
        <authorList>
            <person name="Kyndt J.A."/>
            <person name="Meyer T.E."/>
        </authorList>
    </citation>
    <scope>NUCLEOTIDE SEQUENCE [LARGE SCALE GENOMIC DNA]</scope>
    <source>
        <strain evidence="3 4">DSM 19078</strain>
    </source>
</reference>
<dbReference type="SUPFAM" id="SSF54427">
    <property type="entry name" value="NTF2-like"/>
    <property type="match status" value="1"/>
</dbReference>
<dbReference type="HAMAP" id="MF_00612">
    <property type="entry name" value="UPF0225"/>
    <property type="match status" value="1"/>
</dbReference>
<dbReference type="OrthoDB" id="21421at2"/>
<dbReference type="Proteomes" id="UP000322981">
    <property type="component" value="Unassembled WGS sequence"/>
</dbReference>
<dbReference type="EMBL" id="VWXX01000036">
    <property type="protein sequence ID" value="KAA6183174.1"/>
    <property type="molecule type" value="Genomic_DNA"/>
</dbReference>
<dbReference type="PANTHER" id="PTHR33747">
    <property type="entry name" value="UPF0225 PROTEIN SCO1677"/>
    <property type="match status" value="1"/>
</dbReference>
<dbReference type="Gene3D" id="3.10.450.50">
    <property type="match status" value="1"/>
</dbReference>
<evidence type="ECO:0000259" key="2">
    <source>
        <dbReference type="Pfam" id="PF17775"/>
    </source>
</evidence>
<dbReference type="AlphaFoldDB" id="A0A5M8FFK8"/>
<dbReference type="RefSeq" id="WP_150094494.1">
    <property type="nucleotide sequence ID" value="NZ_JBFUOH010000019.1"/>
</dbReference>
<dbReference type="InterPro" id="IPR023006">
    <property type="entry name" value="YchJ-like"/>
</dbReference>
<gene>
    <name evidence="3" type="ORF">F2Q65_16430</name>
</gene>
<dbReference type="PANTHER" id="PTHR33747:SF1">
    <property type="entry name" value="ADENYLATE CYCLASE-ASSOCIATED CAP C-TERMINAL DOMAIN-CONTAINING PROTEIN"/>
    <property type="match status" value="1"/>
</dbReference>
<evidence type="ECO:0000313" key="4">
    <source>
        <dbReference type="Proteomes" id="UP000322981"/>
    </source>
</evidence>
<evidence type="ECO:0000256" key="1">
    <source>
        <dbReference type="HAMAP-Rule" id="MF_00612"/>
    </source>
</evidence>
<proteinExistence type="inferred from homology"/>
<dbReference type="Pfam" id="PF17775">
    <property type="entry name" value="YchJ_M-like"/>
    <property type="match status" value="1"/>
</dbReference>
<feature type="domain" description="YchJ-like middle NTF2-like" evidence="2">
    <location>
        <begin position="42"/>
        <end position="139"/>
    </location>
</feature>
<protein>
    <recommendedName>
        <fullName evidence="1">UPF0225 protein F2Q65_16430</fullName>
    </recommendedName>
</protein>
<comment type="similarity">
    <text evidence="1">Belongs to the UPF0225 family.</text>
</comment>
<organism evidence="3 4">
    <name type="scientific">Thiohalocapsa marina</name>
    <dbReference type="NCBI Taxonomy" id="424902"/>
    <lineage>
        <taxon>Bacteria</taxon>
        <taxon>Pseudomonadati</taxon>
        <taxon>Pseudomonadota</taxon>
        <taxon>Gammaproteobacteria</taxon>
        <taxon>Chromatiales</taxon>
        <taxon>Chromatiaceae</taxon>
        <taxon>Thiohalocapsa</taxon>
    </lineage>
</organism>
<accession>A0A5M8FFK8</accession>
<dbReference type="InterPro" id="IPR048469">
    <property type="entry name" value="YchJ-like_M"/>
</dbReference>